<evidence type="ECO:0000313" key="5">
    <source>
        <dbReference type="EMBL" id="HEU97979.1"/>
    </source>
</evidence>
<dbReference type="Gene3D" id="3.40.980.10">
    <property type="entry name" value="MoaB/Mog-like domain"/>
    <property type="match status" value="1"/>
</dbReference>
<dbReference type="InterPro" id="IPR001453">
    <property type="entry name" value="MoaB/Mog_dom"/>
</dbReference>
<dbReference type="PANTHER" id="PTHR10192">
    <property type="entry name" value="MOLYBDOPTERIN BIOSYNTHESIS PROTEIN"/>
    <property type="match status" value="1"/>
</dbReference>
<comment type="pathway">
    <text evidence="1">Cofactor biosynthesis; molybdopterin biosynthesis.</text>
</comment>
<evidence type="ECO:0000259" key="4">
    <source>
        <dbReference type="SMART" id="SM00852"/>
    </source>
</evidence>
<dbReference type="InterPro" id="IPR036135">
    <property type="entry name" value="MoeA_linker/N_sf"/>
</dbReference>
<evidence type="ECO:0000256" key="1">
    <source>
        <dbReference type="ARBA" id="ARBA00005046"/>
    </source>
</evidence>
<sequence length="425" mass="46342">MRKCYIVSEEKGRRRFLKPVSLAEAFELASSSFSLSLRTKVVKLEDALGTILAEDIYSSMDMPPEDRAFYDGFALRSEDVENASSSAPAVLTIKERGPVGRGEAVPIGAGEPLPEGADSVARTEICEVLDKRVLVKAPLRKGENLIKRGGDLRKGEVALERGRSLRPQDIALAMELGLSEVRVYEKPKVAVMHVGKEVLEKREKGFPYPDNFSQLASLMLKSFGFETTHLGIFPENAQQFVEVTLKAMDNYDALVVVGRASIGEEDLVPRVLQDIGRIVFHGVGVSPGKVSGLAVVKEKPVFMVPAHVGSAMASLLLIVIPALTLSLYGSREPYFRLRAKLKGYIEGRHGLAAFRTVAVKREGEGFAAYPVSKELGGSPFLTSLTRANGFVILEPGSKLKEGESVEVRLFSPQELLPCSLPEKSK</sequence>
<dbReference type="InterPro" id="IPR036688">
    <property type="entry name" value="MoeA_C_domain_IV_sf"/>
</dbReference>
<keyword evidence="3" id="KW-0472">Membrane</keyword>
<dbReference type="InterPro" id="IPR036425">
    <property type="entry name" value="MoaB/Mog-like_dom_sf"/>
</dbReference>
<accession>A0A7C2YDY6</accession>
<dbReference type="Gene3D" id="2.170.190.11">
    <property type="entry name" value="Molybdopterin biosynthesis moea protein, domain 3"/>
    <property type="match status" value="1"/>
</dbReference>
<dbReference type="Proteomes" id="UP000885664">
    <property type="component" value="Unassembled WGS sequence"/>
</dbReference>
<evidence type="ECO:0000256" key="2">
    <source>
        <dbReference type="ARBA" id="ARBA00023150"/>
    </source>
</evidence>
<dbReference type="InterPro" id="IPR038987">
    <property type="entry name" value="MoeA-like"/>
</dbReference>
<organism evidence="5">
    <name type="scientific">Fervidicoccus fontis</name>
    <dbReference type="NCBI Taxonomy" id="683846"/>
    <lineage>
        <taxon>Archaea</taxon>
        <taxon>Thermoproteota</taxon>
        <taxon>Thermoprotei</taxon>
        <taxon>Fervidicoccales</taxon>
        <taxon>Fervidicoccaceae</taxon>
        <taxon>Fervidicoccus</taxon>
    </lineage>
</organism>
<dbReference type="GO" id="GO:0006777">
    <property type="term" value="P:Mo-molybdopterin cofactor biosynthetic process"/>
    <property type="evidence" value="ECO:0007669"/>
    <property type="project" value="UniProtKB-KW"/>
</dbReference>
<dbReference type="SMART" id="SM00852">
    <property type="entry name" value="MoCF_biosynth"/>
    <property type="match status" value="1"/>
</dbReference>
<dbReference type="Pfam" id="PF00994">
    <property type="entry name" value="MoCF_biosynth"/>
    <property type="match status" value="1"/>
</dbReference>
<proteinExistence type="predicted"/>
<keyword evidence="2" id="KW-0501">Molybdenum cofactor biosynthesis</keyword>
<dbReference type="InterPro" id="IPR005111">
    <property type="entry name" value="MoeA_C_domain_IV"/>
</dbReference>
<feature type="transmembrane region" description="Helical" evidence="3">
    <location>
        <begin position="308"/>
        <end position="328"/>
    </location>
</feature>
<gene>
    <name evidence="5" type="ORF">ENO36_03890</name>
</gene>
<dbReference type="Gene3D" id="2.40.340.10">
    <property type="entry name" value="MoeA, C-terminal, domain IV"/>
    <property type="match status" value="1"/>
</dbReference>
<reference evidence="5" key="1">
    <citation type="journal article" date="2020" name="mSystems">
        <title>Genome- and Community-Level Interaction Insights into Carbon Utilization and Element Cycling Functions of Hydrothermarchaeota in Hydrothermal Sediment.</title>
        <authorList>
            <person name="Zhou Z."/>
            <person name="Liu Y."/>
            <person name="Xu W."/>
            <person name="Pan J."/>
            <person name="Luo Z.H."/>
            <person name="Li M."/>
        </authorList>
    </citation>
    <scope>NUCLEOTIDE SEQUENCE [LARGE SCALE GENOMIC DNA]</scope>
    <source>
        <strain evidence="5">SpSt-1259</strain>
    </source>
</reference>
<name>A0A7C2YDY6_9CREN</name>
<dbReference type="PANTHER" id="PTHR10192:SF5">
    <property type="entry name" value="GEPHYRIN"/>
    <property type="match status" value="1"/>
</dbReference>
<keyword evidence="3" id="KW-1133">Transmembrane helix</keyword>
<evidence type="ECO:0000256" key="3">
    <source>
        <dbReference type="SAM" id="Phobius"/>
    </source>
</evidence>
<keyword evidence="3" id="KW-0812">Transmembrane</keyword>
<dbReference type="CDD" id="cd00887">
    <property type="entry name" value="MoeA"/>
    <property type="match status" value="1"/>
</dbReference>
<comment type="caution">
    <text evidence="5">The sequence shown here is derived from an EMBL/GenBank/DDBJ whole genome shotgun (WGS) entry which is preliminary data.</text>
</comment>
<dbReference type="Pfam" id="PF03453">
    <property type="entry name" value="MoeA_N"/>
    <property type="match status" value="1"/>
</dbReference>
<dbReference type="SUPFAM" id="SSF63867">
    <property type="entry name" value="MoeA C-terminal domain-like"/>
    <property type="match status" value="1"/>
</dbReference>
<dbReference type="AlphaFoldDB" id="A0A7C2YDY6"/>
<dbReference type="GO" id="GO:0005737">
    <property type="term" value="C:cytoplasm"/>
    <property type="evidence" value="ECO:0007669"/>
    <property type="project" value="TreeGrafter"/>
</dbReference>
<dbReference type="GO" id="GO:0061599">
    <property type="term" value="F:molybdopterin molybdotransferase activity"/>
    <property type="evidence" value="ECO:0007669"/>
    <property type="project" value="TreeGrafter"/>
</dbReference>
<dbReference type="SUPFAM" id="SSF63882">
    <property type="entry name" value="MoeA N-terminal region -like"/>
    <property type="match status" value="1"/>
</dbReference>
<dbReference type="SUPFAM" id="SSF53218">
    <property type="entry name" value="Molybdenum cofactor biosynthesis proteins"/>
    <property type="match status" value="1"/>
</dbReference>
<dbReference type="Pfam" id="PF03454">
    <property type="entry name" value="MoeA_C"/>
    <property type="match status" value="1"/>
</dbReference>
<dbReference type="Gene3D" id="3.90.105.10">
    <property type="entry name" value="Molybdopterin biosynthesis moea protein, domain 2"/>
    <property type="match status" value="1"/>
</dbReference>
<feature type="domain" description="MoaB/Mog" evidence="4">
    <location>
        <begin position="190"/>
        <end position="325"/>
    </location>
</feature>
<protein>
    <submittedName>
        <fullName evidence="5">Molybdopterin molybdenumtransferase MoeA</fullName>
    </submittedName>
</protein>
<dbReference type="EMBL" id="DSFE01000085">
    <property type="protein sequence ID" value="HEU97979.1"/>
    <property type="molecule type" value="Genomic_DNA"/>
</dbReference>
<dbReference type="InterPro" id="IPR005110">
    <property type="entry name" value="MoeA_linker/N"/>
</dbReference>
<dbReference type="UniPathway" id="UPA00344"/>